<accession>A0AA39TQM5</accession>
<organism evidence="2 3">
    <name type="scientific">Acer saccharum</name>
    <name type="common">Sugar maple</name>
    <dbReference type="NCBI Taxonomy" id="4024"/>
    <lineage>
        <taxon>Eukaryota</taxon>
        <taxon>Viridiplantae</taxon>
        <taxon>Streptophyta</taxon>
        <taxon>Embryophyta</taxon>
        <taxon>Tracheophyta</taxon>
        <taxon>Spermatophyta</taxon>
        <taxon>Magnoliopsida</taxon>
        <taxon>eudicotyledons</taxon>
        <taxon>Gunneridae</taxon>
        <taxon>Pentapetalae</taxon>
        <taxon>rosids</taxon>
        <taxon>malvids</taxon>
        <taxon>Sapindales</taxon>
        <taxon>Sapindaceae</taxon>
        <taxon>Hippocastanoideae</taxon>
        <taxon>Acereae</taxon>
        <taxon>Acer</taxon>
    </lineage>
</organism>
<reference evidence="2" key="1">
    <citation type="journal article" date="2022" name="Plant J.">
        <title>Strategies of tolerance reflected in two North American maple genomes.</title>
        <authorList>
            <person name="McEvoy S.L."/>
            <person name="Sezen U.U."/>
            <person name="Trouern-Trend A."/>
            <person name="McMahon S.M."/>
            <person name="Schaberg P.G."/>
            <person name="Yang J."/>
            <person name="Wegrzyn J.L."/>
            <person name="Swenson N.G."/>
        </authorList>
    </citation>
    <scope>NUCLEOTIDE SEQUENCE</scope>
    <source>
        <strain evidence="2">NS2018</strain>
    </source>
</reference>
<gene>
    <name evidence="2" type="ORF">LWI29_012565</name>
</gene>
<dbReference type="PANTHER" id="PTHR33018:SF31">
    <property type="entry name" value="TRANSPOSASE, PTTA_EN_SPM, PLANT"/>
    <property type="match status" value="1"/>
</dbReference>
<feature type="compositionally biased region" description="Polar residues" evidence="1">
    <location>
        <begin position="157"/>
        <end position="176"/>
    </location>
</feature>
<proteinExistence type="predicted"/>
<evidence type="ECO:0000313" key="2">
    <source>
        <dbReference type="EMBL" id="KAK0607280.1"/>
    </source>
</evidence>
<dbReference type="EMBL" id="JAUESC010000001">
    <property type="protein sequence ID" value="KAK0607280.1"/>
    <property type="molecule type" value="Genomic_DNA"/>
</dbReference>
<dbReference type="Proteomes" id="UP001168877">
    <property type="component" value="Unassembled WGS sequence"/>
</dbReference>
<comment type="caution">
    <text evidence="2">The sequence shown here is derived from an EMBL/GenBank/DDBJ whole genome shotgun (WGS) entry which is preliminary data.</text>
</comment>
<feature type="region of interest" description="Disordered" evidence="1">
    <location>
        <begin position="154"/>
        <end position="176"/>
    </location>
</feature>
<keyword evidence="3" id="KW-1185">Reference proteome</keyword>
<evidence type="ECO:0000313" key="3">
    <source>
        <dbReference type="Proteomes" id="UP001168877"/>
    </source>
</evidence>
<reference evidence="2" key="2">
    <citation type="submission" date="2023-06" db="EMBL/GenBank/DDBJ databases">
        <authorList>
            <person name="Swenson N.G."/>
            <person name="Wegrzyn J.L."/>
            <person name="Mcevoy S.L."/>
        </authorList>
    </citation>
    <scope>NUCLEOTIDE SEQUENCE</scope>
    <source>
        <strain evidence="2">NS2018</strain>
        <tissue evidence="2">Leaf</tissue>
    </source>
</reference>
<protein>
    <submittedName>
        <fullName evidence="2">Uncharacterized protein</fullName>
    </submittedName>
</protein>
<dbReference type="AlphaFoldDB" id="A0AA39TQM5"/>
<sequence>MEQEENDLPYSTKAPRALTTKAKIIKNRSEGIKPVVQYNDMGVMVGEVKTDLVSIIGILARTTIPITYDDWRYVPRHIKDKLWEYVKDQLMQQYDEGSLQVVDSQDVLTMALGIPEHSGRVRGMGHFVTKRMYFDLPNFQNYKTAQRIAELEAEIQSPKQQNSTPKHSEVSSSNMPNKGGACKLAIDCKENSVATRTIIKYKSSNCLVSIEVVFDRDADLPVANDDESLVKVNDAVGHHVFWPKNLVIHTPKIVKILPSLKAFATLVDRCVTPSTDIVIKNDCDMFGYQCSTHISLDDCRHILSMEEIGVACLNMYIRLLCDELKENEMAGQFGFINPASVSLFCGLANSKRSIEKSRMVAKGLENASLSRYVFIPYNPG</sequence>
<name>A0AA39TQM5_ACESA</name>
<dbReference type="PANTHER" id="PTHR33018">
    <property type="entry name" value="OS10G0338966 PROTEIN-RELATED"/>
    <property type="match status" value="1"/>
</dbReference>
<evidence type="ECO:0000256" key="1">
    <source>
        <dbReference type="SAM" id="MobiDB-lite"/>
    </source>
</evidence>